<keyword evidence="10" id="KW-0479">Metal-binding</keyword>
<dbReference type="SUPFAM" id="SSF53098">
    <property type="entry name" value="Ribonuclease H-like"/>
    <property type="match status" value="1"/>
</dbReference>
<evidence type="ECO:0000313" key="15">
    <source>
        <dbReference type="EMBL" id="SVA08457.1"/>
    </source>
</evidence>
<dbReference type="Gene3D" id="3.30.420.10">
    <property type="entry name" value="Ribonuclease H-like superfamily/Ribonuclease H"/>
    <property type="match status" value="1"/>
</dbReference>
<keyword evidence="13" id="KW-0464">Manganese</keyword>
<dbReference type="GO" id="GO:0032299">
    <property type="term" value="C:ribonuclease H2 complex"/>
    <property type="evidence" value="ECO:0007669"/>
    <property type="project" value="TreeGrafter"/>
</dbReference>
<evidence type="ECO:0000256" key="6">
    <source>
        <dbReference type="ARBA" id="ARBA00012180"/>
    </source>
</evidence>
<keyword evidence="12" id="KW-0378">Hydrolase</keyword>
<evidence type="ECO:0000256" key="9">
    <source>
        <dbReference type="ARBA" id="ARBA00022722"/>
    </source>
</evidence>
<dbReference type="EC" id="3.1.26.4" evidence="6"/>
<evidence type="ECO:0000256" key="3">
    <source>
        <dbReference type="ARBA" id="ARBA00001946"/>
    </source>
</evidence>
<dbReference type="GO" id="GO:0004523">
    <property type="term" value="F:RNA-DNA hybrid ribonuclease activity"/>
    <property type="evidence" value="ECO:0007669"/>
    <property type="project" value="UniProtKB-EC"/>
</dbReference>
<dbReference type="CDD" id="cd07182">
    <property type="entry name" value="RNase_HII_bacteria_HII_like"/>
    <property type="match status" value="1"/>
</dbReference>
<evidence type="ECO:0000256" key="12">
    <source>
        <dbReference type="ARBA" id="ARBA00022801"/>
    </source>
</evidence>
<reference evidence="15" key="1">
    <citation type="submission" date="2018-05" db="EMBL/GenBank/DDBJ databases">
        <authorList>
            <person name="Lanie J.A."/>
            <person name="Ng W.-L."/>
            <person name="Kazmierczak K.M."/>
            <person name="Andrzejewski T.M."/>
            <person name="Davidsen T.M."/>
            <person name="Wayne K.J."/>
            <person name="Tettelin H."/>
            <person name="Glass J.I."/>
            <person name="Rusch D."/>
            <person name="Podicherti R."/>
            <person name="Tsui H.-C.T."/>
            <person name="Winkler M.E."/>
        </authorList>
    </citation>
    <scope>NUCLEOTIDE SEQUENCE</scope>
</reference>
<gene>
    <name evidence="15" type="ORF">METZ01_LOCUS61311</name>
</gene>
<comment type="catalytic activity">
    <reaction evidence="1">
        <text>Endonucleolytic cleavage to 5'-phosphomonoester.</text>
        <dbReference type="EC" id="3.1.26.4"/>
    </reaction>
</comment>
<dbReference type="InterPro" id="IPR036397">
    <property type="entry name" value="RNaseH_sf"/>
</dbReference>
<evidence type="ECO:0000256" key="4">
    <source>
        <dbReference type="ARBA" id="ARBA00004496"/>
    </source>
</evidence>
<keyword evidence="11" id="KW-0255">Endonuclease</keyword>
<evidence type="ECO:0000256" key="11">
    <source>
        <dbReference type="ARBA" id="ARBA00022759"/>
    </source>
</evidence>
<dbReference type="EMBL" id="UINC01003690">
    <property type="protein sequence ID" value="SVA08457.1"/>
    <property type="molecule type" value="Genomic_DNA"/>
</dbReference>
<dbReference type="InterPro" id="IPR022898">
    <property type="entry name" value="RNase_HII"/>
</dbReference>
<name>A0A381T185_9ZZZZ</name>
<dbReference type="NCBIfam" id="NF000595">
    <property type="entry name" value="PRK00015.1-3"/>
    <property type="match status" value="1"/>
</dbReference>
<dbReference type="AlphaFoldDB" id="A0A381T185"/>
<keyword evidence="8" id="KW-0963">Cytoplasm</keyword>
<comment type="cofactor">
    <cofactor evidence="2">
        <name>Mn(2+)</name>
        <dbReference type="ChEBI" id="CHEBI:29035"/>
    </cofactor>
</comment>
<comment type="similarity">
    <text evidence="5">Belongs to the RNase HII family.</text>
</comment>
<dbReference type="GO" id="GO:0003723">
    <property type="term" value="F:RNA binding"/>
    <property type="evidence" value="ECO:0007669"/>
    <property type="project" value="InterPro"/>
</dbReference>
<dbReference type="PANTHER" id="PTHR10954:SF18">
    <property type="entry name" value="RIBONUCLEASE HII"/>
    <property type="match status" value="1"/>
</dbReference>
<dbReference type="GO" id="GO:0043137">
    <property type="term" value="P:DNA replication, removal of RNA primer"/>
    <property type="evidence" value="ECO:0007669"/>
    <property type="project" value="TreeGrafter"/>
</dbReference>
<dbReference type="InterPro" id="IPR024567">
    <property type="entry name" value="RNase_HII/HIII_dom"/>
</dbReference>
<dbReference type="PANTHER" id="PTHR10954">
    <property type="entry name" value="RIBONUCLEASE H2 SUBUNIT A"/>
    <property type="match status" value="1"/>
</dbReference>
<comment type="cofactor">
    <cofactor evidence="3">
        <name>Mg(2+)</name>
        <dbReference type="ChEBI" id="CHEBI:18420"/>
    </cofactor>
</comment>
<evidence type="ECO:0000256" key="2">
    <source>
        <dbReference type="ARBA" id="ARBA00001936"/>
    </source>
</evidence>
<proteinExistence type="inferred from homology"/>
<dbReference type="GO" id="GO:0006298">
    <property type="term" value="P:mismatch repair"/>
    <property type="evidence" value="ECO:0007669"/>
    <property type="project" value="TreeGrafter"/>
</dbReference>
<evidence type="ECO:0000256" key="13">
    <source>
        <dbReference type="ARBA" id="ARBA00023211"/>
    </source>
</evidence>
<feature type="domain" description="RNase H type-2" evidence="14">
    <location>
        <begin position="1"/>
        <end position="173"/>
    </location>
</feature>
<sequence>VVAAAVVLDPNKPINGLDDSKALKHKVRLVLKDEIQERSIGWALGCADVEEIDRLNILQATLLAMRRAVSNLGISIDMALVDGNVDPGLDCPTTTIVRGDTKVAAISAASILAKVARDNLMVSASKDFPEYGFDRHKGYGTREHLFALKQHGPSIFHRKTFAPVRDLLMNDETSHKRS</sequence>
<evidence type="ECO:0000256" key="7">
    <source>
        <dbReference type="ARBA" id="ARBA00019179"/>
    </source>
</evidence>
<organism evidence="15">
    <name type="scientific">marine metagenome</name>
    <dbReference type="NCBI Taxonomy" id="408172"/>
    <lineage>
        <taxon>unclassified sequences</taxon>
        <taxon>metagenomes</taxon>
        <taxon>ecological metagenomes</taxon>
    </lineage>
</organism>
<dbReference type="GO" id="GO:0005737">
    <property type="term" value="C:cytoplasm"/>
    <property type="evidence" value="ECO:0007669"/>
    <property type="project" value="UniProtKB-SubCell"/>
</dbReference>
<feature type="non-terminal residue" evidence="15">
    <location>
        <position position="1"/>
    </location>
</feature>
<evidence type="ECO:0000256" key="5">
    <source>
        <dbReference type="ARBA" id="ARBA00007383"/>
    </source>
</evidence>
<protein>
    <recommendedName>
        <fullName evidence="7">Ribonuclease HII</fullName>
        <ecNumber evidence="6">3.1.26.4</ecNumber>
    </recommendedName>
</protein>
<evidence type="ECO:0000256" key="8">
    <source>
        <dbReference type="ARBA" id="ARBA00022490"/>
    </source>
</evidence>
<dbReference type="InterPro" id="IPR001352">
    <property type="entry name" value="RNase_HII/HIII"/>
</dbReference>
<dbReference type="PROSITE" id="PS51975">
    <property type="entry name" value="RNASE_H_2"/>
    <property type="match status" value="1"/>
</dbReference>
<dbReference type="InterPro" id="IPR012337">
    <property type="entry name" value="RNaseH-like_sf"/>
</dbReference>
<accession>A0A381T185</accession>
<evidence type="ECO:0000259" key="14">
    <source>
        <dbReference type="PROSITE" id="PS51975"/>
    </source>
</evidence>
<dbReference type="GO" id="GO:0046872">
    <property type="term" value="F:metal ion binding"/>
    <property type="evidence" value="ECO:0007669"/>
    <property type="project" value="UniProtKB-KW"/>
</dbReference>
<evidence type="ECO:0000256" key="10">
    <source>
        <dbReference type="ARBA" id="ARBA00022723"/>
    </source>
</evidence>
<evidence type="ECO:0000256" key="1">
    <source>
        <dbReference type="ARBA" id="ARBA00000077"/>
    </source>
</evidence>
<dbReference type="Pfam" id="PF01351">
    <property type="entry name" value="RNase_HII"/>
    <property type="match status" value="1"/>
</dbReference>
<keyword evidence="9" id="KW-0540">Nuclease</keyword>
<comment type="subcellular location">
    <subcellularLocation>
        <location evidence="4">Cytoplasm</location>
    </subcellularLocation>
</comment>